<proteinExistence type="inferred from homology"/>
<dbReference type="GO" id="GO:0008083">
    <property type="term" value="F:growth factor activity"/>
    <property type="evidence" value="ECO:0007669"/>
    <property type="project" value="InterPro"/>
</dbReference>
<dbReference type="Pfam" id="PF00167">
    <property type="entry name" value="FGF"/>
    <property type="match status" value="1"/>
</dbReference>
<dbReference type="InterPro" id="IPR002209">
    <property type="entry name" value="Fibroblast_GF_fam"/>
</dbReference>
<dbReference type="AlphaFoldDB" id="A0A7G3AM46"/>
<protein>
    <submittedName>
        <fullName evidence="4">Putative secreted protein</fullName>
    </submittedName>
</protein>
<feature type="compositionally biased region" description="Basic residues" evidence="2">
    <location>
        <begin position="301"/>
        <end position="315"/>
    </location>
</feature>
<feature type="compositionally biased region" description="Basic and acidic residues" evidence="2">
    <location>
        <begin position="211"/>
        <end position="222"/>
    </location>
</feature>
<feature type="chain" id="PRO_5028984248" evidence="3">
    <location>
        <begin position="24"/>
        <end position="315"/>
    </location>
</feature>
<organism evidence="4">
    <name type="scientific">Lutzomyia longipalpis</name>
    <name type="common">Sand fly</name>
    <dbReference type="NCBI Taxonomy" id="7200"/>
    <lineage>
        <taxon>Eukaryota</taxon>
        <taxon>Metazoa</taxon>
        <taxon>Ecdysozoa</taxon>
        <taxon>Arthropoda</taxon>
        <taxon>Hexapoda</taxon>
        <taxon>Insecta</taxon>
        <taxon>Pterygota</taxon>
        <taxon>Neoptera</taxon>
        <taxon>Endopterygota</taxon>
        <taxon>Diptera</taxon>
        <taxon>Nematocera</taxon>
        <taxon>Psychodoidea</taxon>
        <taxon>Psychodidae</taxon>
        <taxon>Lutzomyia</taxon>
        <taxon>Lutzomyia</taxon>
    </lineage>
</organism>
<name>A0A7G3AM46_LUTLO</name>
<keyword evidence="3" id="KW-0732">Signal</keyword>
<feature type="region of interest" description="Disordered" evidence="2">
    <location>
        <begin position="179"/>
        <end position="281"/>
    </location>
</feature>
<evidence type="ECO:0000256" key="3">
    <source>
        <dbReference type="SAM" id="SignalP"/>
    </source>
</evidence>
<feature type="region of interest" description="Disordered" evidence="2">
    <location>
        <begin position="294"/>
        <end position="315"/>
    </location>
</feature>
<dbReference type="EMBL" id="GITU01004742">
    <property type="protein sequence ID" value="MBC1173445.1"/>
    <property type="molecule type" value="Transcribed_RNA"/>
</dbReference>
<feature type="compositionally biased region" description="Basic residues" evidence="2">
    <location>
        <begin position="257"/>
        <end position="272"/>
    </location>
</feature>
<dbReference type="InterPro" id="IPR008996">
    <property type="entry name" value="IL1/FGF"/>
</dbReference>
<evidence type="ECO:0000313" key="4">
    <source>
        <dbReference type="EMBL" id="MBC1173445.1"/>
    </source>
</evidence>
<reference evidence="4" key="1">
    <citation type="journal article" date="2020" name="BMC">
        <title>Leishmania infection induces a limited differential gene expression in the sand fly midgut.</title>
        <authorList>
            <person name="Coutinho-Abreu I.V."/>
            <person name="Serafim T.D."/>
            <person name="Meneses C."/>
            <person name="Kamhawi S."/>
            <person name="Oliveira F."/>
            <person name="Valenzuela J.G."/>
        </authorList>
    </citation>
    <scope>NUCLEOTIDE SEQUENCE</scope>
    <source>
        <strain evidence="4">Jacobina</strain>
        <tissue evidence="4">Midgut</tissue>
    </source>
</reference>
<dbReference type="SUPFAM" id="SSF50353">
    <property type="entry name" value="Cytokine"/>
    <property type="match status" value="1"/>
</dbReference>
<dbReference type="Gene3D" id="2.80.10.50">
    <property type="match status" value="1"/>
</dbReference>
<evidence type="ECO:0000256" key="1">
    <source>
        <dbReference type="ARBA" id="ARBA00007936"/>
    </source>
</evidence>
<accession>A0A7G3AM46</accession>
<feature type="compositionally biased region" description="Basic and acidic residues" evidence="2">
    <location>
        <begin position="245"/>
        <end position="256"/>
    </location>
</feature>
<feature type="signal peptide" evidence="3">
    <location>
        <begin position="1"/>
        <end position="23"/>
    </location>
</feature>
<sequence length="315" mass="36345">MLPQFTVYAKILCLLMVVMGALSTTLDTTLISGCSGKAIQMDSAGRVFASDQHQKVTLTSHIVTSKHGNITTHITLYFKEQQKFICFSKRWKLVGLKKKRDKRCYFQETMKNGNFQYQSIIDGNKFIGFRKNGKPIHYDVEPKNLDANCLSFLKLDNKSSANGNIISHWEMLDDARADHGMSHSKTNNNKRKQLRRQEGHRPRVNQIKHNQNKDTGRFEKKVVRYSAHEATSSIPLDPLPSVRSLDTRRGSDVTEKRHGRRKELHRHLKHHPHSEQERTHFSLEQYSSDVVRSLHNDPHRHSGSKHGHRKFHSVG</sequence>
<comment type="similarity">
    <text evidence="1">Belongs to the heparin-binding growth factors family.</text>
</comment>
<evidence type="ECO:0000256" key="2">
    <source>
        <dbReference type="SAM" id="MobiDB-lite"/>
    </source>
</evidence>
<dbReference type="VEuPathDB" id="VectorBase:LLONM1_007076"/>